<proteinExistence type="predicted"/>
<accession>A0AC60QFP5</accession>
<comment type="caution">
    <text evidence="1">The sequence shown here is derived from an EMBL/GenBank/DDBJ whole genome shotgun (WGS) entry which is preliminary data.</text>
</comment>
<feature type="non-terminal residue" evidence="1">
    <location>
        <position position="1"/>
    </location>
</feature>
<name>A0AC60QFP5_IXOPE</name>
<sequence length="54" mass="6066">LVTISSIKNDQARANAIAVLQREFPASSEFENEIRYKQDSGLRIQKCGNGKLEQ</sequence>
<evidence type="ECO:0000313" key="2">
    <source>
        <dbReference type="Proteomes" id="UP000805193"/>
    </source>
</evidence>
<dbReference type="Proteomes" id="UP000805193">
    <property type="component" value="Unassembled WGS sequence"/>
</dbReference>
<keyword evidence="2" id="KW-1185">Reference proteome</keyword>
<reference evidence="1 2" key="1">
    <citation type="journal article" date="2020" name="Cell">
        <title>Large-Scale Comparative Analyses of Tick Genomes Elucidate Their Genetic Diversity and Vector Capacities.</title>
        <authorList>
            <consortium name="Tick Genome and Microbiome Consortium (TIGMIC)"/>
            <person name="Jia N."/>
            <person name="Wang J."/>
            <person name="Shi W."/>
            <person name="Du L."/>
            <person name="Sun Y."/>
            <person name="Zhan W."/>
            <person name="Jiang J.F."/>
            <person name="Wang Q."/>
            <person name="Zhang B."/>
            <person name="Ji P."/>
            <person name="Bell-Sakyi L."/>
            <person name="Cui X.M."/>
            <person name="Yuan T.T."/>
            <person name="Jiang B.G."/>
            <person name="Yang W.F."/>
            <person name="Lam T.T."/>
            <person name="Chang Q.C."/>
            <person name="Ding S.J."/>
            <person name="Wang X.J."/>
            <person name="Zhu J.G."/>
            <person name="Ruan X.D."/>
            <person name="Zhao L."/>
            <person name="Wei J.T."/>
            <person name="Ye R.Z."/>
            <person name="Que T.C."/>
            <person name="Du C.H."/>
            <person name="Zhou Y.H."/>
            <person name="Cheng J.X."/>
            <person name="Dai P.F."/>
            <person name="Guo W.B."/>
            <person name="Han X.H."/>
            <person name="Huang E.J."/>
            <person name="Li L.F."/>
            <person name="Wei W."/>
            <person name="Gao Y.C."/>
            <person name="Liu J.Z."/>
            <person name="Shao H.Z."/>
            <person name="Wang X."/>
            <person name="Wang C.C."/>
            <person name="Yang T.C."/>
            <person name="Huo Q.B."/>
            <person name="Li W."/>
            <person name="Chen H.Y."/>
            <person name="Chen S.E."/>
            <person name="Zhou L.G."/>
            <person name="Ni X.B."/>
            <person name="Tian J.H."/>
            <person name="Sheng Y."/>
            <person name="Liu T."/>
            <person name="Pan Y.S."/>
            <person name="Xia L.Y."/>
            <person name="Li J."/>
            <person name="Zhao F."/>
            <person name="Cao W.C."/>
        </authorList>
    </citation>
    <scope>NUCLEOTIDE SEQUENCE [LARGE SCALE GENOMIC DNA]</scope>
    <source>
        <strain evidence="1">Iper-2018</strain>
    </source>
</reference>
<evidence type="ECO:0000313" key="1">
    <source>
        <dbReference type="EMBL" id="KAG0432668.1"/>
    </source>
</evidence>
<organism evidence="1 2">
    <name type="scientific">Ixodes persulcatus</name>
    <name type="common">Taiga tick</name>
    <dbReference type="NCBI Taxonomy" id="34615"/>
    <lineage>
        <taxon>Eukaryota</taxon>
        <taxon>Metazoa</taxon>
        <taxon>Ecdysozoa</taxon>
        <taxon>Arthropoda</taxon>
        <taxon>Chelicerata</taxon>
        <taxon>Arachnida</taxon>
        <taxon>Acari</taxon>
        <taxon>Parasitiformes</taxon>
        <taxon>Ixodida</taxon>
        <taxon>Ixodoidea</taxon>
        <taxon>Ixodidae</taxon>
        <taxon>Ixodinae</taxon>
        <taxon>Ixodes</taxon>
    </lineage>
</organism>
<dbReference type="EMBL" id="JABSTQ010009126">
    <property type="protein sequence ID" value="KAG0432668.1"/>
    <property type="molecule type" value="Genomic_DNA"/>
</dbReference>
<protein>
    <submittedName>
        <fullName evidence="1">Uncharacterized protein</fullName>
    </submittedName>
</protein>
<gene>
    <name evidence="1" type="ORF">HPB47_020609</name>
</gene>